<dbReference type="GO" id="GO:0016787">
    <property type="term" value="F:hydrolase activity"/>
    <property type="evidence" value="ECO:0007669"/>
    <property type="project" value="UniProtKB-KW"/>
</dbReference>
<dbReference type="GO" id="GO:0004386">
    <property type="term" value="F:helicase activity"/>
    <property type="evidence" value="ECO:0007669"/>
    <property type="project" value="UniProtKB-KW"/>
</dbReference>
<dbReference type="InterPro" id="IPR000330">
    <property type="entry name" value="SNF2_N"/>
</dbReference>
<dbReference type="CDD" id="cd18793">
    <property type="entry name" value="SF2_C_SNF"/>
    <property type="match status" value="1"/>
</dbReference>
<gene>
    <name evidence="7" type="ORF">B0T15DRAFT_484559</name>
</gene>
<dbReference type="GO" id="GO:0005524">
    <property type="term" value="F:ATP binding"/>
    <property type="evidence" value="ECO:0007669"/>
    <property type="project" value="UniProtKB-KW"/>
</dbReference>
<dbReference type="GO" id="GO:0006281">
    <property type="term" value="P:DNA repair"/>
    <property type="evidence" value="ECO:0007669"/>
    <property type="project" value="TreeGrafter"/>
</dbReference>
<reference evidence="7" key="1">
    <citation type="journal article" date="2023" name="Mol. Phylogenet. Evol.">
        <title>Genome-scale phylogeny and comparative genomics of the fungal order Sordariales.</title>
        <authorList>
            <person name="Hensen N."/>
            <person name="Bonometti L."/>
            <person name="Westerberg I."/>
            <person name="Brannstrom I.O."/>
            <person name="Guillou S."/>
            <person name="Cros-Aarteil S."/>
            <person name="Calhoun S."/>
            <person name="Haridas S."/>
            <person name="Kuo A."/>
            <person name="Mondo S."/>
            <person name="Pangilinan J."/>
            <person name="Riley R."/>
            <person name="LaButti K."/>
            <person name="Andreopoulos B."/>
            <person name="Lipzen A."/>
            <person name="Chen C."/>
            <person name="Yan M."/>
            <person name="Daum C."/>
            <person name="Ng V."/>
            <person name="Clum A."/>
            <person name="Steindorff A."/>
            <person name="Ohm R.A."/>
            <person name="Martin F."/>
            <person name="Silar P."/>
            <person name="Natvig D.O."/>
            <person name="Lalanne C."/>
            <person name="Gautier V."/>
            <person name="Ament-Velasquez S.L."/>
            <person name="Kruys A."/>
            <person name="Hutchinson M.I."/>
            <person name="Powell A.J."/>
            <person name="Barry K."/>
            <person name="Miller A.N."/>
            <person name="Grigoriev I.V."/>
            <person name="Debuchy R."/>
            <person name="Gladieux P."/>
            <person name="Hiltunen Thoren M."/>
            <person name="Johannesson H."/>
        </authorList>
    </citation>
    <scope>NUCLEOTIDE SEQUENCE</scope>
    <source>
        <strain evidence="7">CBS 333.67</strain>
    </source>
</reference>
<evidence type="ECO:0000256" key="1">
    <source>
        <dbReference type="ARBA" id="ARBA00022741"/>
    </source>
</evidence>
<feature type="compositionally biased region" description="Polar residues" evidence="5">
    <location>
        <begin position="296"/>
        <end position="305"/>
    </location>
</feature>
<keyword evidence="8" id="KW-1185">Reference proteome</keyword>
<feature type="domain" description="Helicase C-terminal" evidence="6">
    <location>
        <begin position="285"/>
        <end position="444"/>
    </location>
</feature>
<evidence type="ECO:0000313" key="7">
    <source>
        <dbReference type="EMBL" id="KAK3307445.1"/>
    </source>
</evidence>
<evidence type="ECO:0000256" key="2">
    <source>
        <dbReference type="ARBA" id="ARBA00022801"/>
    </source>
</evidence>
<evidence type="ECO:0000256" key="5">
    <source>
        <dbReference type="SAM" id="MobiDB-lite"/>
    </source>
</evidence>
<keyword evidence="4" id="KW-0067">ATP-binding</keyword>
<reference evidence="7" key="2">
    <citation type="submission" date="2023-06" db="EMBL/GenBank/DDBJ databases">
        <authorList>
            <consortium name="Lawrence Berkeley National Laboratory"/>
            <person name="Mondo S.J."/>
            <person name="Hensen N."/>
            <person name="Bonometti L."/>
            <person name="Westerberg I."/>
            <person name="Brannstrom I.O."/>
            <person name="Guillou S."/>
            <person name="Cros-Aarteil S."/>
            <person name="Calhoun S."/>
            <person name="Haridas S."/>
            <person name="Kuo A."/>
            <person name="Pangilinan J."/>
            <person name="Riley R."/>
            <person name="Labutti K."/>
            <person name="Andreopoulos B."/>
            <person name="Lipzen A."/>
            <person name="Chen C."/>
            <person name="Yanf M."/>
            <person name="Daum C."/>
            <person name="Ng V."/>
            <person name="Clum A."/>
            <person name="Steindorff A."/>
            <person name="Ohm R."/>
            <person name="Martin F."/>
            <person name="Silar P."/>
            <person name="Natvig D."/>
            <person name="Lalanne C."/>
            <person name="Gautier V."/>
            <person name="Ament-Velasquez S.L."/>
            <person name="Kruys A."/>
            <person name="Hutchinson M.I."/>
            <person name="Powell A.J."/>
            <person name="Barry K."/>
            <person name="Miller A.N."/>
            <person name="Grigoriev I.V."/>
            <person name="Debuchy R."/>
            <person name="Gladieux P."/>
            <person name="Thoren M.H."/>
            <person name="Johannesson H."/>
        </authorList>
    </citation>
    <scope>NUCLEOTIDE SEQUENCE</scope>
    <source>
        <strain evidence="7">CBS 333.67</strain>
    </source>
</reference>
<dbReference type="Gene3D" id="3.40.50.10810">
    <property type="entry name" value="Tandem AAA-ATPase domain"/>
    <property type="match status" value="1"/>
</dbReference>
<name>A0AAJ0M391_9PEZI</name>
<dbReference type="GO" id="GO:0008094">
    <property type="term" value="F:ATP-dependent activity, acting on DNA"/>
    <property type="evidence" value="ECO:0007669"/>
    <property type="project" value="TreeGrafter"/>
</dbReference>
<dbReference type="InterPro" id="IPR027417">
    <property type="entry name" value="P-loop_NTPase"/>
</dbReference>
<keyword evidence="1" id="KW-0547">Nucleotide-binding</keyword>
<dbReference type="InterPro" id="IPR038718">
    <property type="entry name" value="SNF2-like_sf"/>
</dbReference>
<keyword evidence="2 7" id="KW-0378">Hydrolase</keyword>
<dbReference type="Pfam" id="PF00176">
    <property type="entry name" value="SNF2-rel_dom"/>
    <property type="match status" value="1"/>
</dbReference>
<dbReference type="PANTHER" id="PTHR45626">
    <property type="entry name" value="TRANSCRIPTION TERMINATION FACTOR 2-RELATED"/>
    <property type="match status" value="1"/>
</dbReference>
<dbReference type="SMART" id="SM00490">
    <property type="entry name" value="HELICc"/>
    <property type="match status" value="1"/>
</dbReference>
<dbReference type="RefSeq" id="XP_062723225.1">
    <property type="nucleotide sequence ID" value="XM_062866232.1"/>
</dbReference>
<dbReference type="GeneID" id="87885061"/>
<feature type="region of interest" description="Disordered" evidence="5">
    <location>
        <begin position="268"/>
        <end position="305"/>
    </location>
</feature>
<feature type="region of interest" description="Disordered" evidence="5">
    <location>
        <begin position="475"/>
        <end position="521"/>
    </location>
</feature>
<proteinExistence type="predicted"/>
<dbReference type="PROSITE" id="PS51194">
    <property type="entry name" value="HELICASE_CTER"/>
    <property type="match status" value="1"/>
</dbReference>
<evidence type="ECO:0000313" key="8">
    <source>
        <dbReference type="Proteomes" id="UP001273166"/>
    </source>
</evidence>
<accession>A0AAJ0M391</accession>
<dbReference type="Gene3D" id="3.40.50.300">
    <property type="entry name" value="P-loop containing nucleotide triphosphate hydrolases"/>
    <property type="match status" value="1"/>
</dbReference>
<evidence type="ECO:0000259" key="6">
    <source>
        <dbReference type="PROSITE" id="PS51194"/>
    </source>
</evidence>
<keyword evidence="3" id="KW-0347">Helicase</keyword>
<evidence type="ECO:0000256" key="3">
    <source>
        <dbReference type="ARBA" id="ARBA00022806"/>
    </source>
</evidence>
<organism evidence="7 8">
    <name type="scientific">Chaetomium strumarium</name>
    <dbReference type="NCBI Taxonomy" id="1170767"/>
    <lineage>
        <taxon>Eukaryota</taxon>
        <taxon>Fungi</taxon>
        <taxon>Dikarya</taxon>
        <taxon>Ascomycota</taxon>
        <taxon>Pezizomycotina</taxon>
        <taxon>Sordariomycetes</taxon>
        <taxon>Sordariomycetidae</taxon>
        <taxon>Sordariales</taxon>
        <taxon>Chaetomiaceae</taxon>
        <taxon>Chaetomium</taxon>
    </lineage>
</organism>
<comment type="caution">
    <text evidence="7">The sequence shown here is derived from an EMBL/GenBank/DDBJ whole genome shotgun (WGS) entry which is preliminary data.</text>
</comment>
<dbReference type="Pfam" id="PF00271">
    <property type="entry name" value="Helicase_C"/>
    <property type="match status" value="1"/>
</dbReference>
<dbReference type="SUPFAM" id="SSF52540">
    <property type="entry name" value="P-loop containing nucleoside triphosphate hydrolases"/>
    <property type="match status" value="2"/>
</dbReference>
<feature type="compositionally biased region" description="Acidic residues" evidence="5">
    <location>
        <begin position="490"/>
        <end position="504"/>
    </location>
</feature>
<dbReference type="InterPro" id="IPR049730">
    <property type="entry name" value="SNF2/RAD54-like_C"/>
</dbReference>
<dbReference type="PANTHER" id="PTHR45626:SF17">
    <property type="entry name" value="HELICASE-LIKE TRANSCRIPTION FACTOR"/>
    <property type="match status" value="1"/>
</dbReference>
<evidence type="ECO:0000256" key="4">
    <source>
        <dbReference type="ARBA" id="ARBA00022840"/>
    </source>
</evidence>
<dbReference type="AlphaFoldDB" id="A0AAJ0M391"/>
<sequence length="521" mass="59198">MGLGKTIETLACIAGNPPSKEDLGEGMRTTLVVVPANAVAQWISEVWNQCDGVTPSHYKRADPMTQCTRGYADIWRLENNKDMNAEDCEKRRPDYLGPLFHMKFYRVVLDEASTIKNFSSRSKHYRSMSTSFLGHALFQLPEPHSLNPIMVDLSREETLIHRTVESIIRKRLRCKGWLIYVVRLRQAVSHPFLLENIGLWCEERLKVEDTQMVSGHTTHEGLLATSGMIPQLERMTKHDRGKKEATASKQEHECLECNKLITNVRNSMQQNAEKRESRRGPSATKPRRRGDDVNRVQPTPNEKSTTFLAESDRELHNMLMPSAKTIVLKNIVLDWCKLYPSDKIIEKYKAVQEFHEKAAIRVMISSIQCGGQALNLACANRVIILDPWWNSALEQQAFGRVHRMGQQKETYLAKVIVRNSIDERLIKLQRKKLEAVNKAIKEHDPSDSDLTAEEIASLMGRVVRDEAVRIVDIQSDYDDDGMGQNGEAQTGDDDSSGSESDADDSSTCRERMNATREVSFD</sequence>
<protein>
    <submittedName>
        <fullName evidence="7">P-loop containing nucleoside triphosphate hydrolase protein</fullName>
    </submittedName>
</protein>
<dbReference type="InterPro" id="IPR001650">
    <property type="entry name" value="Helicase_C-like"/>
</dbReference>
<dbReference type="EMBL" id="JAUDZG010000003">
    <property type="protein sequence ID" value="KAK3307445.1"/>
    <property type="molecule type" value="Genomic_DNA"/>
</dbReference>
<dbReference type="InterPro" id="IPR050628">
    <property type="entry name" value="SNF2_RAD54_helicase_TF"/>
</dbReference>
<feature type="compositionally biased region" description="Basic and acidic residues" evidence="5">
    <location>
        <begin position="506"/>
        <end position="521"/>
    </location>
</feature>
<dbReference type="Proteomes" id="UP001273166">
    <property type="component" value="Unassembled WGS sequence"/>
</dbReference>
<dbReference type="GO" id="GO:0005634">
    <property type="term" value="C:nucleus"/>
    <property type="evidence" value="ECO:0007669"/>
    <property type="project" value="TreeGrafter"/>
</dbReference>